<keyword evidence="3" id="KW-1185">Reference proteome</keyword>
<proteinExistence type="predicted"/>
<gene>
    <name evidence="2" type="ORF">FISHEDRAFT_56448</name>
</gene>
<evidence type="ECO:0000313" key="3">
    <source>
        <dbReference type="Proteomes" id="UP000054144"/>
    </source>
</evidence>
<feature type="chain" id="PRO_5002316477" evidence="1">
    <location>
        <begin position="20"/>
        <end position="334"/>
    </location>
</feature>
<feature type="signal peptide" evidence="1">
    <location>
        <begin position="1"/>
        <end position="19"/>
    </location>
</feature>
<accession>A0A0D7AKE9</accession>
<keyword evidence="1" id="KW-0732">Signal</keyword>
<evidence type="ECO:0000313" key="2">
    <source>
        <dbReference type="EMBL" id="KIY51776.1"/>
    </source>
</evidence>
<organism evidence="2 3">
    <name type="scientific">Fistulina hepatica ATCC 64428</name>
    <dbReference type="NCBI Taxonomy" id="1128425"/>
    <lineage>
        <taxon>Eukaryota</taxon>
        <taxon>Fungi</taxon>
        <taxon>Dikarya</taxon>
        <taxon>Basidiomycota</taxon>
        <taxon>Agaricomycotina</taxon>
        <taxon>Agaricomycetes</taxon>
        <taxon>Agaricomycetidae</taxon>
        <taxon>Agaricales</taxon>
        <taxon>Fistulinaceae</taxon>
        <taxon>Fistulina</taxon>
    </lineage>
</organism>
<dbReference type="EMBL" id="KN881648">
    <property type="protein sequence ID" value="KIY51776.1"/>
    <property type="molecule type" value="Genomic_DNA"/>
</dbReference>
<evidence type="ECO:0000256" key="1">
    <source>
        <dbReference type="SAM" id="SignalP"/>
    </source>
</evidence>
<protein>
    <submittedName>
        <fullName evidence="2">Uncharacterized protein</fullName>
    </submittedName>
</protein>
<dbReference type="OrthoDB" id="2392789at2759"/>
<reference evidence="2 3" key="1">
    <citation type="journal article" date="2015" name="Fungal Genet. Biol.">
        <title>Evolution of novel wood decay mechanisms in Agaricales revealed by the genome sequences of Fistulina hepatica and Cylindrobasidium torrendii.</title>
        <authorList>
            <person name="Floudas D."/>
            <person name="Held B.W."/>
            <person name="Riley R."/>
            <person name="Nagy L.G."/>
            <person name="Koehler G."/>
            <person name="Ransdell A.S."/>
            <person name="Younus H."/>
            <person name="Chow J."/>
            <person name="Chiniquy J."/>
            <person name="Lipzen A."/>
            <person name="Tritt A."/>
            <person name="Sun H."/>
            <person name="Haridas S."/>
            <person name="LaButti K."/>
            <person name="Ohm R.A."/>
            <person name="Kues U."/>
            <person name="Blanchette R.A."/>
            <person name="Grigoriev I.V."/>
            <person name="Minto R.E."/>
            <person name="Hibbett D.S."/>
        </authorList>
    </citation>
    <scope>NUCLEOTIDE SEQUENCE [LARGE SCALE GENOMIC DNA]</scope>
    <source>
        <strain evidence="2 3">ATCC 64428</strain>
    </source>
</reference>
<dbReference type="Proteomes" id="UP000054144">
    <property type="component" value="Unassembled WGS sequence"/>
</dbReference>
<sequence>MITVIGWFSLLIAELPGCGLLPQWHFRLYSLVSCTLLHILIERHAAATTRLPALFYACSYCRRSIRRQSLPLLDRQVPLASTTSTLANVGYGANARLYGVVSYDSYFTFPLRHEECLPRTPTYQLGSSHGRAGLAGLGRRFGTGGSILAYGMCREIALFVVNDIYWNCRRWSEHFEDVSSLGIGLESVRQRMIGDQERLSFEPPVVFVRHCAIIIWEYCGAVRNGHKAWTAYMGLYDVVETAGVEIFTIHHNDNPKWTVGRRPYGDSPRNKCTIRSILLSSFQMFCRLAACRWLGMGKYRNYGLIDLQIMNWVDVDPKNKGHPAREPFGVFTTV</sequence>
<dbReference type="AlphaFoldDB" id="A0A0D7AKE9"/>
<name>A0A0D7AKE9_9AGAR</name>